<feature type="domain" description="HAMP" evidence="16">
    <location>
        <begin position="185"/>
        <end position="237"/>
    </location>
</feature>
<evidence type="ECO:0000256" key="4">
    <source>
        <dbReference type="ARBA" id="ARBA00022553"/>
    </source>
</evidence>
<dbReference type="EC" id="2.7.13.3" evidence="3"/>
<organism evidence="17 18">
    <name type="scientific">Carnobacterium maltaromaticum</name>
    <name type="common">Carnobacterium piscicola</name>
    <dbReference type="NCBI Taxonomy" id="2751"/>
    <lineage>
        <taxon>Bacteria</taxon>
        <taxon>Bacillati</taxon>
        <taxon>Bacillota</taxon>
        <taxon>Bacilli</taxon>
        <taxon>Lactobacillales</taxon>
        <taxon>Carnobacteriaceae</taxon>
        <taxon>Carnobacterium</taxon>
    </lineage>
</organism>
<dbReference type="PANTHER" id="PTHR45528">
    <property type="entry name" value="SENSOR HISTIDINE KINASE CPXA"/>
    <property type="match status" value="1"/>
</dbReference>
<keyword evidence="9" id="KW-0902">Two-component regulatory system</keyword>
<dbReference type="SUPFAM" id="SSF158472">
    <property type="entry name" value="HAMP domain-like"/>
    <property type="match status" value="1"/>
</dbReference>
<dbReference type="CDD" id="cd00075">
    <property type="entry name" value="HATPase"/>
    <property type="match status" value="1"/>
</dbReference>
<keyword evidence="4" id="KW-0597">Phosphoprotein</keyword>
<comment type="catalytic activity">
    <reaction evidence="1">
        <text>ATP + protein L-histidine = ADP + protein N-phospho-L-histidine.</text>
        <dbReference type="EC" id="2.7.13.3"/>
    </reaction>
</comment>
<name>A0AAW9JRK8_CARML</name>
<keyword evidence="6 14" id="KW-0812">Transmembrane</keyword>
<evidence type="ECO:0000256" key="8">
    <source>
        <dbReference type="ARBA" id="ARBA00022989"/>
    </source>
</evidence>
<evidence type="ECO:0000259" key="15">
    <source>
        <dbReference type="PROSITE" id="PS50109"/>
    </source>
</evidence>
<evidence type="ECO:0000256" key="6">
    <source>
        <dbReference type="ARBA" id="ARBA00022692"/>
    </source>
</evidence>
<keyword evidence="8 14" id="KW-1133">Transmembrane helix</keyword>
<keyword evidence="11 14" id="KW-0472">Membrane</keyword>
<evidence type="ECO:0000313" key="17">
    <source>
        <dbReference type="EMBL" id="MDZ5758243.1"/>
    </source>
</evidence>
<dbReference type="PRINTS" id="PR00344">
    <property type="entry name" value="BCTRLSENSOR"/>
</dbReference>
<dbReference type="InterPro" id="IPR003661">
    <property type="entry name" value="HisK_dim/P_dom"/>
</dbReference>
<dbReference type="RefSeq" id="WP_322808717.1">
    <property type="nucleotide sequence ID" value="NZ_JAVBVO010000003.1"/>
</dbReference>
<dbReference type="SMART" id="SM00304">
    <property type="entry name" value="HAMP"/>
    <property type="match status" value="1"/>
</dbReference>
<dbReference type="InterPro" id="IPR003660">
    <property type="entry name" value="HAMP_dom"/>
</dbReference>
<dbReference type="GO" id="GO:0005886">
    <property type="term" value="C:plasma membrane"/>
    <property type="evidence" value="ECO:0007669"/>
    <property type="project" value="TreeGrafter"/>
</dbReference>
<dbReference type="Gene3D" id="1.10.287.130">
    <property type="match status" value="1"/>
</dbReference>
<evidence type="ECO:0000256" key="2">
    <source>
        <dbReference type="ARBA" id="ARBA00004141"/>
    </source>
</evidence>
<evidence type="ECO:0000256" key="13">
    <source>
        <dbReference type="ARBA" id="ARBA00040841"/>
    </source>
</evidence>
<dbReference type="PANTHER" id="PTHR45528:SF11">
    <property type="entry name" value="HISTIDINE KINASE"/>
    <property type="match status" value="1"/>
</dbReference>
<evidence type="ECO:0000256" key="12">
    <source>
        <dbReference type="ARBA" id="ARBA00037219"/>
    </source>
</evidence>
<dbReference type="Pfam" id="PF00672">
    <property type="entry name" value="HAMP"/>
    <property type="match status" value="1"/>
</dbReference>
<dbReference type="SUPFAM" id="SSF55874">
    <property type="entry name" value="ATPase domain of HSP90 chaperone/DNA topoisomerase II/histidine kinase"/>
    <property type="match status" value="1"/>
</dbReference>
<dbReference type="InterPro" id="IPR004358">
    <property type="entry name" value="Sig_transdc_His_kin-like_C"/>
</dbReference>
<evidence type="ECO:0000259" key="16">
    <source>
        <dbReference type="PROSITE" id="PS50885"/>
    </source>
</evidence>
<comment type="function">
    <text evidence="12">Member of the two-component regulatory system HssS/HssR involved in intracellular heme homeostasis and tempering of staphylococcal virulence. HssS functions as a heme sensor histidine kinase which is autophosphorylated at a histidine residue and transfers its phosphate group to an aspartate residue of HssR. HssR/HssS activates the expression of hrtAB, an efflux pump, in response to extracellular heme, hemin, hemoglobin or blood.</text>
</comment>
<dbReference type="CDD" id="cd00082">
    <property type="entry name" value="HisKA"/>
    <property type="match status" value="1"/>
</dbReference>
<evidence type="ECO:0000256" key="5">
    <source>
        <dbReference type="ARBA" id="ARBA00022679"/>
    </source>
</evidence>
<dbReference type="PROSITE" id="PS50885">
    <property type="entry name" value="HAMP"/>
    <property type="match status" value="1"/>
</dbReference>
<dbReference type="EMBL" id="JAVBVO010000003">
    <property type="protein sequence ID" value="MDZ5758243.1"/>
    <property type="molecule type" value="Genomic_DNA"/>
</dbReference>
<evidence type="ECO:0000256" key="3">
    <source>
        <dbReference type="ARBA" id="ARBA00012438"/>
    </source>
</evidence>
<dbReference type="FunFam" id="3.30.565.10:FF:000006">
    <property type="entry name" value="Sensor histidine kinase WalK"/>
    <property type="match status" value="1"/>
</dbReference>
<sequence length="462" mass="52728">MKTLYKKIVGATFLVLVCSFFLAFLLSNLYYQTHLKPINDSKVTKIAEEMRDYFAKNTELDLTSYLTHITSLGYEVYQVSENGEETAYGDSFRKTSLPQESIDLVRSGEIYHGIANFPQNILITGFFDNDLRNTIGVPIKTANSTETIFIRPDPTQQFGELRIYFALLLLLTVLIGFCFIFLSSSFIVKPIKKLTESTKQLISGQFTEINSTSRQDEIGQLTNSFATMATEINKSEKARQEFVANVSHEIQSPLTTIQGYTSILKTNQHSLEENFNYLTIIESETARLSDLTKQLLALSYLDNENQLVQKKSVDIAAQIRHYIQFTQWNWQEKNIYLSVELIPAFINGNENFLYQIWQNLINNALNYTPEYGEIQIKIEDTTENFIITIFNSGPTIPDSDIDHLFERFYQVDKNRTRQNGTSGLGLAITEKIVHLHNGTISVLNKTHPKGVLFSVQLPKAHL</sequence>
<keyword evidence="5" id="KW-0808">Transferase</keyword>
<evidence type="ECO:0000256" key="10">
    <source>
        <dbReference type="ARBA" id="ARBA00023026"/>
    </source>
</evidence>
<dbReference type="Pfam" id="PF00512">
    <property type="entry name" value="HisKA"/>
    <property type="match status" value="1"/>
</dbReference>
<dbReference type="InterPro" id="IPR003594">
    <property type="entry name" value="HATPase_dom"/>
</dbReference>
<evidence type="ECO:0000313" key="18">
    <source>
        <dbReference type="Proteomes" id="UP001290462"/>
    </source>
</evidence>
<dbReference type="FunFam" id="1.10.287.130:FF:000001">
    <property type="entry name" value="Two-component sensor histidine kinase"/>
    <property type="match status" value="1"/>
</dbReference>
<evidence type="ECO:0000256" key="1">
    <source>
        <dbReference type="ARBA" id="ARBA00000085"/>
    </source>
</evidence>
<dbReference type="SMART" id="SM00388">
    <property type="entry name" value="HisKA"/>
    <property type="match status" value="1"/>
</dbReference>
<dbReference type="GO" id="GO:0000155">
    <property type="term" value="F:phosphorelay sensor kinase activity"/>
    <property type="evidence" value="ECO:0007669"/>
    <property type="project" value="InterPro"/>
</dbReference>
<dbReference type="Pfam" id="PF02518">
    <property type="entry name" value="HATPase_c"/>
    <property type="match status" value="1"/>
</dbReference>
<dbReference type="InterPro" id="IPR036097">
    <property type="entry name" value="HisK_dim/P_sf"/>
</dbReference>
<accession>A0AAW9JRK8</accession>
<dbReference type="Proteomes" id="UP001290462">
    <property type="component" value="Unassembled WGS sequence"/>
</dbReference>
<proteinExistence type="predicted"/>
<dbReference type="PROSITE" id="PS50109">
    <property type="entry name" value="HIS_KIN"/>
    <property type="match status" value="1"/>
</dbReference>
<dbReference type="Gene3D" id="6.10.340.10">
    <property type="match status" value="1"/>
</dbReference>
<evidence type="ECO:0000256" key="7">
    <source>
        <dbReference type="ARBA" id="ARBA00022777"/>
    </source>
</evidence>
<dbReference type="SUPFAM" id="SSF47384">
    <property type="entry name" value="Homodimeric domain of signal transducing histidine kinase"/>
    <property type="match status" value="1"/>
</dbReference>
<feature type="domain" description="Histidine kinase" evidence="15">
    <location>
        <begin position="245"/>
        <end position="461"/>
    </location>
</feature>
<dbReference type="InterPro" id="IPR050398">
    <property type="entry name" value="HssS/ArlS-like"/>
</dbReference>
<dbReference type="SMART" id="SM00387">
    <property type="entry name" value="HATPase_c"/>
    <property type="match status" value="1"/>
</dbReference>
<protein>
    <recommendedName>
        <fullName evidence="13">Heme sensor protein HssS</fullName>
        <ecNumber evidence="3">2.7.13.3</ecNumber>
    </recommendedName>
</protein>
<evidence type="ECO:0000256" key="9">
    <source>
        <dbReference type="ARBA" id="ARBA00023012"/>
    </source>
</evidence>
<comment type="subcellular location">
    <subcellularLocation>
        <location evidence="2">Membrane</location>
        <topology evidence="2">Multi-pass membrane protein</topology>
    </subcellularLocation>
</comment>
<dbReference type="Gene3D" id="3.30.565.10">
    <property type="entry name" value="Histidine kinase-like ATPase, C-terminal domain"/>
    <property type="match status" value="1"/>
</dbReference>
<dbReference type="AlphaFoldDB" id="A0AAW9JRK8"/>
<reference evidence="17" key="1">
    <citation type="submission" date="2023-08" db="EMBL/GenBank/DDBJ databases">
        <title>Genomic characterization of piscicolin 126 produced by Carnobacterium maltaromaticum CM22 strain isolated from salmon (Salmo salar).</title>
        <authorList>
            <person name="Gonzalez-Gragera E."/>
            <person name="Garcia-Lopez J.D."/>
            <person name="Teso-Perez C."/>
            <person name="Gimenez-Hernandez I."/>
            <person name="Peralta-Sanchez J.M."/>
            <person name="Valdivia E."/>
            <person name="Montalban-Lopez M."/>
            <person name="Martin-Platero A.M."/>
            <person name="Banos A."/>
            <person name="Martinez-Bueno M."/>
        </authorList>
    </citation>
    <scope>NUCLEOTIDE SEQUENCE</scope>
    <source>
        <strain evidence="17">CM22</strain>
    </source>
</reference>
<dbReference type="InterPro" id="IPR036890">
    <property type="entry name" value="HATPase_C_sf"/>
</dbReference>
<gene>
    <name evidence="17" type="ORF">RAK27_06170</name>
</gene>
<feature type="transmembrane region" description="Helical" evidence="14">
    <location>
        <begin position="163"/>
        <end position="188"/>
    </location>
</feature>
<evidence type="ECO:0000256" key="11">
    <source>
        <dbReference type="ARBA" id="ARBA00023136"/>
    </source>
</evidence>
<feature type="transmembrane region" description="Helical" evidence="14">
    <location>
        <begin position="12"/>
        <end position="31"/>
    </location>
</feature>
<dbReference type="InterPro" id="IPR005467">
    <property type="entry name" value="His_kinase_dom"/>
</dbReference>
<comment type="caution">
    <text evidence="17">The sequence shown here is derived from an EMBL/GenBank/DDBJ whole genome shotgun (WGS) entry which is preliminary data.</text>
</comment>
<evidence type="ECO:0000256" key="14">
    <source>
        <dbReference type="SAM" id="Phobius"/>
    </source>
</evidence>
<keyword evidence="10" id="KW-0843">Virulence</keyword>
<dbReference type="CDD" id="cd06225">
    <property type="entry name" value="HAMP"/>
    <property type="match status" value="1"/>
</dbReference>
<keyword evidence="7 17" id="KW-0418">Kinase</keyword>